<proteinExistence type="predicted"/>
<dbReference type="EMBL" id="JBEDNQ010000008">
    <property type="protein sequence ID" value="MEQ3552828.1"/>
    <property type="molecule type" value="Genomic_DNA"/>
</dbReference>
<comment type="caution">
    <text evidence="1">The sequence shown here is derived from an EMBL/GenBank/DDBJ whole genome shotgun (WGS) entry which is preliminary data.</text>
</comment>
<organism evidence="1 2">
    <name type="scientific">Pseudonocardia nematodicida</name>
    <dbReference type="NCBI Taxonomy" id="1206997"/>
    <lineage>
        <taxon>Bacteria</taxon>
        <taxon>Bacillati</taxon>
        <taxon>Actinomycetota</taxon>
        <taxon>Actinomycetes</taxon>
        <taxon>Pseudonocardiales</taxon>
        <taxon>Pseudonocardiaceae</taxon>
        <taxon>Pseudonocardia</taxon>
    </lineage>
</organism>
<keyword evidence="2" id="KW-1185">Reference proteome</keyword>
<name>A0ABV1KHK7_9PSEU</name>
<gene>
    <name evidence="1" type="ORF">WIS52_20365</name>
</gene>
<reference evidence="1 2" key="1">
    <citation type="submission" date="2024-03" db="EMBL/GenBank/DDBJ databases">
        <title>Draft genome sequence of Pseudonocardia nematodicida JCM 31783.</title>
        <authorList>
            <person name="Butdee W."/>
            <person name="Duangmal K."/>
        </authorList>
    </citation>
    <scope>NUCLEOTIDE SEQUENCE [LARGE SCALE GENOMIC DNA]</scope>
    <source>
        <strain evidence="1 2">JCM 31783</strain>
    </source>
</reference>
<evidence type="ECO:0000313" key="1">
    <source>
        <dbReference type="EMBL" id="MEQ3552828.1"/>
    </source>
</evidence>
<dbReference type="RefSeq" id="WP_349299895.1">
    <property type="nucleotide sequence ID" value="NZ_JBEDNQ010000008.1"/>
</dbReference>
<accession>A0ABV1KHK7</accession>
<protein>
    <submittedName>
        <fullName evidence="1">Uncharacterized protein</fullName>
    </submittedName>
</protein>
<dbReference type="Proteomes" id="UP001494902">
    <property type="component" value="Unassembled WGS sequence"/>
</dbReference>
<sequence length="224" mass="23708">MQVTLTADTGQSGRVLLLGDLAHDTIMKIVDYSEDHGRSERLSWDVLLAPHHCSKKVMYRVENGQEVLQRDILEAFERHATDLDNAVIVASSAPIPASNPPGANPPHRLAADRYEESAELVCTMSWPTATAPSPVVFTVDDQGPGLLREQKTIELAHLAETKSTAVSGAGRLARVAGAAAGVLHARSAGPSSDAATPPGTDRVRAAVETDRGGHRAPETPVAFG</sequence>
<evidence type="ECO:0000313" key="2">
    <source>
        <dbReference type="Proteomes" id="UP001494902"/>
    </source>
</evidence>